<dbReference type="Pfam" id="PF00892">
    <property type="entry name" value="EamA"/>
    <property type="match status" value="1"/>
</dbReference>
<evidence type="ECO:0000256" key="1">
    <source>
        <dbReference type="SAM" id="Phobius"/>
    </source>
</evidence>
<protein>
    <submittedName>
        <fullName evidence="3">Inner membrane protein YtfF</fullName>
    </submittedName>
</protein>
<dbReference type="EMBL" id="LR743508">
    <property type="protein sequence ID" value="CAA2110220.1"/>
    <property type="molecule type" value="Genomic_DNA"/>
</dbReference>
<feature type="transmembrane region" description="Helical" evidence="1">
    <location>
        <begin position="95"/>
        <end position="115"/>
    </location>
</feature>
<gene>
    <name evidence="3" type="primary">ytfF</name>
    <name evidence="3" type="ORF">VVAX_06479</name>
</gene>
<keyword evidence="1" id="KW-0812">Transmembrane</keyword>
<organism evidence="3">
    <name type="scientific">Variovorax paradoxus</name>
    <dbReference type="NCBI Taxonomy" id="34073"/>
    <lineage>
        <taxon>Bacteria</taxon>
        <taxon>Pseudomonadati</taxon>
        <taxon>Pseudomonadota</taxon>
        <taxon>Betaproteobacteria</taxon>
        <taxon>Burkholderiales</taxon>
        <taxon>Comamonadaceae</taxon>
        <taxon>Variovorax</taxon>
    </lineage>
</organism>
<evidence type="ECO:0000259" key="2">
    <source>
        <dbReference type="Pfam" id="PF00892"/>
    </source>
</evidence>
<feature type="transmembrane region" description="Helical" evidence="1">
    <location>
        <begin position="70"/>
        <end position="86"/>
    </location>
</feature>
<feature type="transmembrane region" description="Helical" evidence="1">
    <location>
        <begin position="135"/>
        <end position="158"/>
    </location>
</feature>
<dbReference type="AlphaFoldDB" id="A0A679JF99"/>
<sequence length="282" mass="29570">MVGHFGMVDITAARFLVFGAVSGLAVFARPAAARWPTGRQALVALGLSVLGFSGYYLLLAFGIQAAGTEVPSLIIGTIPVWMMLLGRPAGLRMRALLPGLLLTGAGIALMIYGAWSARHGVGGMQGAGDGGARFGWGIALAIAAMVSWTVYGLLNAAWLQRHAELHAADWANWLGLATGLGALLLWLAAGSDVATLQARPGGALFVWIALACGFGASWLGTILWNVASQRLSASLCGQLIVSETLFALLYSFAWDGRWPQATEWVAALLFVLGILASIKAHR</sequence>
<keyword evidence="1" id="KW-0472">Membrane</keyword>
<feature type="transmembrane region" description="Helical" evidence="1">
    <location>
        <begin position="12"/>
        <end position="29"/>
    </location>
</feature>
<feature type="transmembrane region" description="Helical" evidence="1">
    <location>
        <begin position="201"/>
        <end position="224"/>
    </location>
</feature>
<dbReference type="SUPFAM" id="SSF103481">
    <property type="entry name" value="Multidrug resistance efflux transporter EmrE"/>
    <property type="match status" value="1"/>
</dbReference>
<accession>A0A679JF99</accession>
<proteinExistence type="predicted"/>
<dbReference type="InterPro" id="IPR037185">
    <property type="entry name" value="EmrE-like"/>
</dbReference>
<name>A0A679JF99_VARPD</name>
<feature type="transmembrane region" description="Helical" evidence="1">
    <location>
        <begin position="264"/>
        <end position="281"/>
    </location>
</feature>
<reference evidence="3" key="1">
    <citation type="submission" date="2019-12" db="EMBL/GenBank/DDBJ databases">
        <authorList>
            <person name="Cremers G."/>
        </authorList>
    </citation>
    <scope>NUCLEOTIDE SEQUENCE</scope>
    <source>
        <strain evidence="3">Vvax</strain>
    </source>
</reference>
<feature type="transmembrane region" description="Helical" evidence="1">
    <location>
        <begin position="231"/>
        <end position="252"/>
    </location>
</feature>
<feature type="transmembrane region" description="Helical" evidence="1">
    <location>
        <begin position="41"/>
        <end position="64"/>
    </location>
</feature>
<evidence type="ECO:0000313" key="3">
    <source>
        <dbReference type="EMBL" id="CAA2110220.1"/>
    </source>
</evidence>
<feature type="domain" description="EamA" evidence="2">
    <location>
        <begin position="136"/>
        <end position="276"/>
    </location>
</feature>
<feature type="transmembrane region" description="Helical" evidence="1">
    <location>
        <begin position="170"/>
        <end position="189"/>
    </location>
</feature>
<dbReference type="GO" id="GO:0016020">
    <property type="term" value="C:membrane"/>
    <property type="evidence" value="ECO:0007669"/>
    <property type="project" value="InterPro"/>
</dbReference>
<keyword evidence="1" id="KW-1133">Transmembrane helix</keyword>
<dbReference type="InterPro" id="IPR000620">
    <property type="entry name" value="EamA_dom"/>
</dbReference>